<comment type="caution">
    <text evidence="3">The sequence shown here is derived from an EMBL/GenBank/DDBJ whole genome shotgun (WGS) entry which is preliminary data.</text>
</comment>
<organism evidence="3 4">
    <name type="scientific">Microbaculum marinum</name>
    <dbReference type="NCBI Taxonomy" id="1764581"/>
    <lineage>
        <taxon>Bacteria</taxon>
        <taxon>Pseudomonadati</taxon>
        <taxon>Pseudomonadota</taxon>
        <taxon>Alphaproteobacteria</taxon>
        <taxon>Hyphomicrobiales</taxon>
        <taxon>Tepidamorphaceae</taxon>
        <taxon>Microbaculum</taxon>
    </lineage>
</organism>
<keyword evidence="4" id="KW-1185">Reference proteome</keyword>
<feature type="region of interest" description="Disordered" evidence="1">
    <location>
        <begin position="1"/>
        <end position="37"/>
    </location>
</feature>
<feature type="transmembrane region" description="Helical" evidence="2">
    <location>
        <begin position="50"/>
        <end position="68"/>
    </location>
</feature>
<reference evidence="3 4" key="1">
    <citation type="submission" date="2024-02" db="EMBL/GenBank/DDBJ databases">
        <title>Genome analysis and characterization of Microbaculum marinisediminis sp. nov., isolated from marine sediment.</title>
        <authorList>
            <person name="Du Z.-J."/>
            <person name="Ye Y.-Q."/>
            <person name="Zhang Z.-R."/>
            <person name="Yuan S.-M."/>
            <person name="Zhang X.-Y."/>
        </authorList>
    </citation>
    <scope>NUCLEOTIDE SEQUENCE [LARGE SCALE GENOMIC DNA]</scope>
    <source>
        <strain evidence="3 4">SDUM1044001</strain>
    </source>
</reference>
<proteinExistence type="predicted"/>
<keyword evidence="2" id="KW-0472">Membrane</keyword>
<gene>
    <name evidence="3" type="ORF">V3328_02640</name>
</gene>
<evidence type="ECO:0000256" key="1">
    <source>
        <dbReference type="SAM" id="MobiDB-lite"/>
    </source>
</evidence>
<keyword evidence="2" id="KW-1133">Transmembrane helix</keyword>
<evidence type="ECO:0000256" key="2">
    <source>
        <dbReference type="SAM" id="Phobius"/>
    </source>
</evidence>
<keyword evidence="2" id="KW-0812">Transmembrane</keyword>
<dbReference type="Proteomes" id="UP001378188">
    <property type="component" value="Unassembled WGS sequence"/>
</dbReference>
<dbReference type="AlphaFoldDB" id="A0AAW9RJK6"/>
<accession>A0AAW9RJK6</accession>
<feature type="compositionally biased region" description="Basic and acidic residues" evidence="1">
    <location>
        <begin position="1"/>
        <end position="12"/>
    </location>
</feature>
<protein>
    <submittedName>
        <fullName evidence="3">Uncharacterized protein</fullName>
    </submittedName>
</protein>
<sequence length="69" mass="7768">MTQGPDDEKREGLNPSLKRRTETTHNTDISSKAPLETATVQREEGRAWPMIWLVTTIVGVVILIYLVFG</sequence>
<evidence type="ECO:0000313" key="3">
    <source>
        <dbReference type="EMBL" id="MEJ8570352.1"/>
    </source>
</evidence>
<dbReference type="RefSeq" id="WP_340328082.1">
    <property type="nucleotide sequence ID" value="NZ_JAZHOF010000001.1"/>
</dbReference>
<evidence type="ECO:0000313" key="4">
    <source>
        <dbReference type="Proteomes" id="UP001378188"/>
    </source>
</evidence>
<name>A0AAW9RJK6_9HYPH</name>
<dbReference type="EMBL" id="JAZHOF010000001">
    <property type="protein sequence ID" value="MEJ8570352.1"/>
    <property type="molecule type" value="Genomic_DNA"/>
</dbReference>